<evidence type="ECO:0000256" key="1">
    <source>
        <dbReference type="SAM" id="MobiDB-lite"/>
    </source>
</evidence>
<accession>Q0J3D1</accession>
<gene>
    <name evidence="2" type="ordered locus">Os09g0130300</name>
</gene>
<dbReference type="AlphaFoldDB" id="Q0J3D1"/>
<reference evidence="3" key="2">
    <citation type="journal article" date="2008" name="Nucleic Acids Res.">
        <title>The rice annotation project database (RAP-DB): 2008 update.</title>
        <authorList>
            <consortium name="The rice annotation project (RAP)"/>
        </authorList>
    </citation>
    <scope>GENOME REANNOTATION</scope>
    <source>
        <strain evidence="3">cv. Nipponbare</strain>
    </source>
</reference>
<evidence type="ECO:0000313" key="3">
    <source>
        <dbReference type="Proteomes" id="UP000000763"/>
    </source>
</evidence>
<proteinExistence type="predicted"/>
<evidence type="ECO:0000313" key="2">
    <source>
        <dbReference type="EMBL" id="BAF24534.1"/>
    </source>
</evidence>
<dbReference type="EMBL" id="AP008215">
    <property type="protein sequence ID" value="BAF24534.1"/>
    <property type="molecule type" value="Genomic_DNA"/>
</dbReference>
<feature type="compositionally biased region" description="Basic and acidic residues" evidence="1">
    <location>
        <begin position="22"/>
        <end position="34"/>
    </location>
</feature>
<feature type="compositionally biased region" description="Basic residues" evidence="1">
    <location>
        <begin position="7"/>
        <end position="21"/>
    </location>
</feature>
<name>Q0J3D1_ORYSJ</name>
<reference evidence="2 3" key="1">
    <citation type="journal article" date="2005" name="Nature">
        <title>The map-based sequence of the rice genome.</title>
        <authorList>
            <consortium name="International rice genome sequencing project (IRGSP)"/>
            <person name="Matsumoto T."/>
            <person name="Wu J."/>
            <person name="Kanamori H."/>
            <person name="Katayose Y."/>
            <person name="Fujisawa M."/>
            <person name="Namiki N."/>
            <person name="Mizuno H."/>
            <person name="Yamamoto K."/>
            <person name="Antonio B.A."/>
            <person name="Baba T."/>
            <person name="Sakata K."/>
            <person name="Nagamura Y."/>
            <person name="Aoki H."/>
            <person name="Arikawa K."/>
            <person name="Arita K."/>
            <person name="Bito T."/>
            <person name="Chiden Y."/>
            <person name="Fujitsuka N."/>
            <person name="Fukunaka R."/>
            <person name="Hamada M."/>
            <person name="Harada C."/>
            <person name="Hayashi A."/>
            <person name="Hijishita S."/>
            <person name="Honda M."/>
            <person name="Hosokawa S."/>
            <person name="Ichikawa Y."/>
            <person name="Idonuma A."/>
            <person name="Iijima M."/>
            <person name="Ikeda M."/>
            <person name="Ikeno M."/>
            <person name="Ito K."/>
            <person name="Ito S."/>
            <person name="Ito T."/>
            <person name="Ito Y."/>
            <person name="Ito Y."/>
            <person name="Iwabuchi A."/>
            <person name="Kamiya K."/>
            <person name="Karasawa W."/>
            <person name="Kurita K."/>
            <person name="Katagiri S."/>
            <person name="Kikuta A."/>
            <person name="Kobayashi H."/>
            <person name="Kobayashi N."/>
            <person name="Machita K."/>
            <person name="Maehara T."/>
            <person name="Masukawa M."/>
            <person name="Mizubayashi T."/>
            <person name="Mukai Y."/>
            <person name="Nagasaki H."/>
            <person name="Nagata Y."/>
            <person name="Naito S."/>
            <person name="Nakashima M."/>
            <person name="Nakama Y."/>
            <person name="Nakamichi Y."/>
            <person name="Nakamura M."/>
            <person name="Meguro A."/>
            <person name="Negishi M."/>
            <person name="Ohta I."/>
            <person name="Ohta T."/>
            <person name="Okamoto M."/>
            <person name="Ono N."/>
            <person name="Saji S."/>
            <person name="Sakaguchi M."/>
            <person name="Sakai K."/>
            <person name="Shibata M."/>
            <person name="Shimokawa T."/>
            <person name="Song J."/>
            <person name="Takazaki Y."/>
            <person name="Terasawa K."/>
            <person name="Tsugane M."/>
            <person name="Tsuji K."/>
            <person name="Ueda S."/>
            <person name="Waki K."/>
            <person name="Yamagata H."/>
            <person name="Yamamoto M."/>
            <person name="Yamamoto S."/>
            <person name="Yamane H."/>
            <person name="Yoshiki S."/>
            <person name="Yoshihara R."/>
            <person name="Yukawa K."/>
            <person name="Zhong H."/>
            <person name="Yano M."/>
            <person name="Yuan Q."/>
            <person name="Ouyang S."/>
            <person name="Liu J."/>
            <person name="Jones K.M."/>
            <person name="Gansberger K."/>
            <person name="Moffat K."/>
            <person name="Hill J."/>
            <person name="Bera J."/>
            <person name="Fadrosh D."/>
            <person name="Jin S."/>
            <person name="Johri S."/>
            <person name="Kim M."/>
            <person name="Overton L."/>
            <person name="Reardon M."/>
            <person name="Tsitrin T."/>
            <person name="Vuong H."/>
            <person name="Weaver B."/>
            <person name="Ciecko A."/>
            <person name="Tallon L."/>
            <person name="Jackson J."/>
            <person name="Pai G."/>
            <person name="Aken S.V."/>
            <person name="Utterback T."/>
            <person name="Reidmuller S."/>
            <person name="Feldblyum T."/>
            <person name="Hsiao J."/>
            <person name="Zismann V."/>
            <person name="Iobst S."/>
            <person name="de Vazeille A.R."/>
            <person name="Buell C.R."/>
            <person name="Ying K."/>
            <person name="Li Y."/>
            <person name="Lu T."/>
            <person name="Huang Y."/>
            <person name="Zhao Q."/>
            <person name="Feng Q."/>
            <person name="Zhang L."/>
            <person name="Zhu J."/>
            <person name="Weng Q."/>
            <person name="Mu J."/>
            <person name="Lu Y."/>
            <person name="Fan D."/>
            <person name="Liu Y."/>
            <person name="Guan J."/>
            <person name="Zhang Y."/>
            <person name="Yu S."/>
            <person name="Liu X."/>
            <person name="Zhang Y."/>
            <person name="Hong G."/>
            <person name="Han B."/>
            <person name="Choisne N."/>
            <person name="Demange N."/>
            <person name="Orjeda G."/>
            <person name="Samain S."/>
            <person name="Cattolico L."/>
            <person name="Pelletier E."/>
            <person name="Couloux A."/>
            <person name="Segurens B."/>
            <person name="Wincker P."/>
            <person name="D'Hont A."/>
            <person name="Scarpelli C."/>
            <person name="Weissenbach J."/>
            <person name="Salanoubat M."/>
            <person name="Quetier F."/>
            <person name="Yu Y."/>
            <person name="Kim H.R."/>
            <person name="Rambo T."/>
            <person name="Currie J."/>
            <person name="Collura K."/>
            <person name="Luo M."/>
            <person name="Yang T."/>
            <person name="Ammiraju J.S.S."/>
            <person name="Engler F."/>
            <person name="Soderlund C."/>
            <person name="Wing R.A."/>
            <person name="Palmer L.E."/>
            <person name="de la Bastide M."/>
            <person name="Spiegel L."/>
            <person name="Nascimento L."/>
            <person name="Zutavern T."/>
            <person name="O'Shaughnessy A."/>
            <person name="Dike S."/>
            <person name="Dedhia N."/>
            <person name="Preston R."/>
            <person name="Balija V."/>
            <person name="McCombie W.R."/>
            <person name="Chow T."/>
            <person name="Chen H."/>
            <person name="Chung M."/>
            <person name="Chen C."/>
            <person name="Shaw J."/>
            <person name="Wu H."/>
            <person name="Hsiao K."/>
            <person name="Chao Y."/>
            <person name="Chu M."/>
            <person name="Cheng C."/>
            <person name="Hour A."/>
            <person name="Lee P."/>
            <person name="Lin S."/>
            <person name="Lin Y."/>
            <person name="Liou J."/>
            <person name="Liu S."/>
            <person name="Hsing Y."/>
            <person name="Raghuvanshi S."/>
            <person name="Mohanty A."/>
            <person name="Bharti A.K."/>
            <person name="Gaur A."/>
            <person name="Gupta V."/>
            <person name="Kumar D."/>
            <person name="Ravi V."/>
            <person name="Vij S."/>
            <person name="Kapur A."/>
            <person name="Khurana P."/>
            <person name="Khurana P."/>
            <person name="Khurana J.P."/>
            <person name="Tyagi A.K."/>
            <person name="Gaikwad K."/>
            <person name="Singh A."/>
            <person name="Dalal V."/>
            <person name="Srivastava S."/>
            <person name="Dixit A."/>
            <person name="Pal A.K."/>
            <person name="Ghazi I.A."/>
            <person name="Yadav M."/>
            <person name="Pandit A."/>
            <person name="Bhargava A."/>
            <person name="Sureshbabu K."/>
            <person name="Batra K."/>
            <person name="Sharma T.R."/>
            <person name="Mohapatra T."/>
            <person name="Singh N.K."/>
            <person name="Messing J."/>
            <person name="Nelson A.B."/>
            <person name="Fuks G."/>
            <person name="Kavchok S."/>
            <person name="Keizer G."/>
            <person name="Linton E."/>
            <person name="Llaca V."/>
            <person name="Song R."/>
            <person name="Tanyolac B."/>
            <person name="Young S."/>
            <person name="Ho-Il K."/>
            <person name="Hahn J.H."/>
            <person name="Sangsakoo G."/>
            <person name="Vanavichit A."/>
            <person name="de Mattos Luiz.A.T."/>
            <person name="Zimmer P.D."/>
            <person name="Malone G."/>
            <person name="Dellagostin O."/>
            <person name="de Oliveira A.C."/>
            <person name="Bevan M."/>
            <person name="Bancroft I."/>
            <person name="Minx P."/>
            <person name="Cordum H."/>
            <person name="Wilson R."/>
            <person name="Cheng Z."/>
            <person name="Jin W."/>
            <person name="Jiang J."/>
            <person name="Leong S.A."/>
            <person name="Iwama H."/>
            <person name="Gojobori T."/>
            <person name="Itoh T."/>
            <person name="Niimura Y."/>
            <person name="Fujii Y."/>
            <person name="Habara T."/>
            <person name="Sakai H."/>
            <person name="Sato Y."/>
            <person name="Wilson G."/>
            <person name="Kumar K."/>
            <person name="McCouch S."/>
            <person name="Juretic N."/>
            <person name="Hoen D."/>
            <person name="Wright S."/>
            <person name="Bruskiewich R."/>
            <person name="Bureau T."/>
            <person name="Miyao A."/>
            <person name="Hirochika H."/>
            <person name="Nishikawa T."/>
            <person name="Kadowaki K."/>
            <person name="Sugiura M."/>
            <person name="Burr B."/>
            <person name="Sasaki T."/>
        </authorList>
    </citation>
    <scope>NUCLEOTIDE SEQUENCE [LARGE SCALE GENOMIC DNA]</scope>
    <source>
        <strain evidence="3">cv. Nipponbare</strain>
    </source>
</reference>
<dbReference type="KEGG" id="dosa:Os09g0130300"/>
<dbReference type="Proteomes" id="UP000000763">
    <property type="component" value="Chromosome 9"/>
</dbReference>
<feature type="region of interest" description="Disordered" evidence="1">
    <location>
        <begin position="1"/>
        <end position="66"/>
    </location>
</feature>
<organism evidence="2 3">
    <name type="scientific">Oryza sativa subsp. japonica</name>
    <name type="common">Rice</name>
    <dbReference type="NCBI Taxonomy" id="39947"/>
    <lineage>
        <taxon>Eukaryota</taxon>
        <taxon>Viridiplantae</taxon>
        <taxon>Streptophyta</taxon>
        <taxon>Embryophyta</taxon>
        <taxon>Tracheophyta</taxon>
        <taxon>Spermatophyta</taxon>
        <taxon>Magnoliopsida</taxon>
        <taxon>Liliopsida</taxon>
        <taxon>Poales</taxon>
        <taxon>Poaceae</taxon>
        <taxon>BOP clade</taxon>
        <taxon>Oryzoideae</taxon>
        <taxon>Oryzeae</taxon>
        <taxon>Oryzinae</taxon>
        <taxon>Oryza</taxon>
        <taxon>Oryza sativa</taxon>
    </lineage>
</organism>
<sequence>MPPRIANRGRGRGGGRGRGRGHHNEEVENNHDNEDVGNNSIAESTIPNRGGCWRLLNADSIPPTSA</sequence>
<protein>
    <submittedName>
        <fullName evidence="2">Os09g0130300 protein</fullName>
    </submittedName>
</protein>